<evidence type="ECO:0000256" key="5">
    <source>
        <dbReference type="SAM" id="Phobius"/>
    </source>
</evidence>
<keyword evidence="2 5" id="KW-0812">Transmembrane</keyword>
<evidence type="ECO:0000256" key="1">
    <source>
        <dbReference type="ARBA" id="ARBA00004141"/>
    </source>
</evidence>
<evidence type="ECO:0000313" key="7">
    <source>
        <dbReference type="EMBL" id="EYR65145.1"/>
    </source>
</evidence>
<reference evidence="7 8" key="1">
    <citation type="submission" date="2014-01" db="EMBL/GenBank/DDBJ databases">
        <title>Actinotalea ferrariae CF5-4.</title>
        <authorList>
            <person name="Chen F."/>
            <person name="Li Y."/>
            <person name="Wang G."/>
        </authorList>
    </citation>
    <scope>NUCLEOTIDE SEQUENCE [LARGE SCALE GENOMIC DNA]</scope>
    <source>
        <strain evidence="7 8">CF5-4</strain>
    </source>
</reference>
<name>A0A021VYQ6_9CELL</name>
<feature type="transmembrane region" description="Helical" evidence="5">
    <location>
        <begin position="111"/>
        <end position="142"/>
    </location>
</feature>
<keyword evidence="3 5" id="KW-1133">Transmembrane helix</keyword>
<feature type="domain" description="O-antigen ligase-related" evidence="6">
    <location>
        <begin position="116"/>
        <end position="246"/>
    </location>
</feature>
<dbReference type="EMBL" id="AXCW01000004">
    <property type="protein sequence ID" value="EYR65145.1"/>
    <property type="molecule type" value="Genomic_DNA"/>
</dbReference>
<comment type="subcellular location">
    <subcellularLocation>
        <location evidence="1">Membrane</location>
        <topology evidence="1">Multi-pass membrane protein</topology>
    </subcellularLocation>
</comment>
<feature type="transmembrane region" description="Helical" evidence="5">
    <location>
        <begin position="44"/>
        <end position="65"/>
    </location>
</feature>
<comment type="caution">
    <text evidence="7">The sequence shown here is derived from an EMBL/GenBank/DDBJ whole genome shotgun (WGS) entry which is preliminary data.</text>
</comment>
<protein>
    <recommendedName>
        <fullName evidence="6">O-antigen ligase-related domain-containing protein</fullName>
    </recommendedName>
</protein>
<keyword evidence="4 5" id="KW-0472">Membrane</keyword>
<evidence type="ECO:0000256" key="2">
    <source>
        <dbReference type="ARBA" id="ARBA00022692"/>
    </source>
</evidence>
<keyword evidence="8" id="KW-1185">Reference proteome</keyword>
<dbReference type="Pfam" id="PF04932">
    <property type="entry name" value="Wzy_C"/>
    <property type="match status" value="1"/>
</dbReference>
<evidence type="ECO:0000256" key="4">
    <source>
        <dbReference type="ARBA" id="ARBA00023136"/>
    </source>
</evidence>
<proteinExistence type="predicted"/>
<evidence type="ECO:0000259" key="6">
    <source>
        <dbReference type="Pfam" id="PF04932"/>
    </source>
</evidence>
<dbReference type="GO" id="GO:0016020">
    <property type="term" value="C:membrane"/>
    <property type="evidence" value="ECO:0007669"/>
    <property type="project" value="UniProtKB-SubCell"/>
</dbReference>
<accession>A0A021VYQ6</accession>
<gene>
    <name evidence="7" type="ORF">N866_13165</name>
</gene>
<sequence length="313" mass="32513">MLAPVVVSGADRLSIVGYANFAIFTVGGIAVGTLWGLAGRKFGAIDYGLTAFVALAGADLANQLIDAETGGLHAAAILEWGGSNYVAGALVVASMGLLARMRTVQAPAYAYLLPFSAVCVAVLTLSRGALVAAAVGIAVLLWRTGRSFGARALHRTGALLAVAGTFIALERVTAERSVGGYDPARNIDARVELAQIAWQEFQNAPVFGTGWYALRHSTVHLGELSFAHNVVFSFLQIGGAFGALYLFVLFGAAAKALRGQTVFLAPVMAALAISMSDPFFEGGPAAFLGWMVVVRSVAAAEPSHSAVRNGQQQ</sequence>
<evidence type="ECO:0000313" key="8">
    <source>
        <dbReference type="Proteomes" id="UP000019753"/>
    </source>
</evidence>
<dbReference type="RefSeq" id="WP_034221425.1">
    <property type="nucleotide sequence ID" value="NZ_AXCW01000004.1"/>
</dbReference>
<feature type="transmembrane region" description="Helical" evidence="5">
    <location>
        <begin position="230"/>
        <end position="250"/>
    </location>
</feature>
<evidence type="ECO:0000256" key="3">
    <source>
        <dbReference type="ARBA" id="ARBA00022989"/>
    </source>
</evidence>
<dbReference type="Proteomes" id="UP000019753">
    <property type="component" value="Unassembled WGS sequence"/>
</dbReference>
<feature type="transmembrane region" description="Helical" evidence="5">
    <location>
        <begin position="15"/>
        <end position="37"/>
    </location>
</feature>
<dbReference type="InterPro" id="IPR007016">
    <property type="entry name" value="O-antigen_ligase-rel_domated"/>
</dbReference>
<feature type="transmembrane region" description="Helical" evidence="5">
    <location>
        <begin position="77"/>
        <end position="99"/>
    </location>
</feature>
<dbReference type="AlphaFoldDB" id="A0A021VYQ6"/>
<organism evidence="7 8">
    <name type="scientific">Actinotalea ferrariae CF5-4</name>
    <dbReference type="NCBI Taxonomy" id="948458"/>
    <lineage>
        <taxon>Bacteria</taxon>
        <taxon>Bacillati</taxon>
        <taxon>Actinomycetota</taxon>
        <taxon>Actinomycetes</taxon>
        <taxon>Micrococcales</taxon>
        <taxon>Cellulomonadaceae</taxon>
        <taxon>Actinotalea</taxon>
    </lineage>
</organism>